<dbReference type="Gene3D" id="1.10.287.70">
    <property type="match status" value="1"/>
</dbReference>
<feature type="domain" description="RCK N-terminal" evidence="13">
    <location>
        <begin position="373"/>
        <end position="513"/>
    </location>
</feature>
<accession>A0A9N9A8P6</accession>
<feature type="transmembrane region" description="Helical" evidence="12">
    <location>
        <begin position="160"/>
        <end position="180"/>
    </location>
</feature>
<dbReference type="InterPro" id="IPR003929">
    <property type="entry name" value="K_chnl_BK_asu"/>
</dbReference>
<name>A0A9N9A8P6_9GLOM</name>
<keyword evidence="9 12" id="KW-0472">Membrane</keyword>
<dbReference type="Proteomes" id="UP000789572">
    <property type="component" value="Unassembled WGS sequence"/>
</dbReference>
<dbReference type="EMBL" id="CAJVPJ010000406">
    <property type="protein sequence ID" value="CAG8521485.1"/>
    <property type="molecule type" value="Genomic_DNA"/>
</dbReference>
<dbReference type="Pfam" id="PF22614">
    <property type="entry name" value="Slo-like_RCK"/>
    <property type="match status" value="2"/>
</dbReference>
<evidence type="ECO:0000256" key="3">
    <source>
        <dbReference type="ARBA" id="ARBA00022538"/>
    </source>
</evidence>
<feature type="transmembrane region" description="Helical" evidence="12">
    <location>
        <begin position="333"/>
        <end position="351"/>
    </location>
</feature>
<dbReference type="GO" id="GO:0016020">
    <property type="term" value="C:membrane"/>
    <property type="evidence" value="ECO:0007669"/>
    <property type="project" value="UniProtKB-SubCell"/>
</dbReference>
<organism evidence="14 15">
    <name type="scientific">Paraglomus occultum</name>
    <dbReference type="NCBI Taxonomy" id="144539"/>
    <lineage>
        <taxon>Eukaryota</taxon>
        <taxon>Fungi</taxon>
        <taxon>Fungi incertae sedis</taxon>
        <taxon>Mucoromycota</taxon>
        <taxon>Glomeromycotina</taxon>
        <taxon>Glomeromycetes</taxon>
        <taxon>Paraglomerales</taxon>
        <taxon>Paraglomeraceae</taxon>
        <taxon>Paraglomus</taxon>
    </lineage>
</organism>
<evidence type="ECO:0000256" key="8">
    <source>
        <dbReference type="ARBA" id="ARBA00023065"/>
    </source>
</evidence>
<evidence type="ECO:0000256" key="12">
    <source>
        <dbReference type="SAM" id="Phobius"/>
    </source>
</evidence>
<keyword evidence="3" id="KW-0633">Potassium transport</keyword>
<evidence type="ECO:0000256" key="10">
    <source>
        <dbReference type="ARBA" id="ARBA00023303"/>
    </source>
</evidence>
<dbReference type="InterPro" id="IPR036291">
    <property type="entry name" value="NAD(P)-bd_dom_sf"/>
</dbReference>
<evidence type="ECO:0000313" key="14">
    <source>
        <dbReference type="EMBL" id="CAG8521485.1"/>
    </source>
</evidence>
<feature type="transmembrane region" description="Helical" evidence="12">
    <location>
        <begin position="129"/>
        <end position="148"/>
    </location>
</feature>
<dbReference type="GO" id="GO:0005267">
    <property type="term" value="F:potassium channel activity"/>
    <property type="evidence" value="ECO:0007669"/>
    <property type="project" value="UniProtKB-KW"/>
</dbReference>
<evidence type="ECO:0000256" key="4">
    <source>
        <dbReference type="ARBA" id="ARBA00022692"/>
    </source>
</evidence>
<evidence type="ECO:0000256" key="9">
    <source>
        <dbReference type="ARBA" id="ARBA00023136"/>
    </source>
</evidence>
<keyword evidence="6" id="KW-0630">Potassium</keyword>
<comment type="caution">
    <text evidence="14">The sequence shown here is derived from an EMBL/GenBank/DDBJ whole genome shotgun (WGS) entry which is preliminary data.</text>
</comment>
<keyword evidence="2" id="KW-0813">Transport</keyword>
<dbReference type="PANTHER" id="PTHR10027:SF10">
    <property type="entry name" value="SLOWPOKE 2, ISOFORM D"/>
    <property type="match status" value="1"/>
</dbReference>
<feature type="region of interest" description="Disordered" evidence="11">
    <location>
        <begin position="726"/>
        <end position="745"/>
    </location>
</feature>
<evidence type="ECO:0000256" key="6">
    <source>
        <dbReference type="ARBA" id="ARBA00022958"/>
    </source>
</evidence>
<comment type="subcellular location">
    <subcellularLocation>
        <location evidence="1">Membrane</location>
        <topology evidence="1">Multi-pass membrane protein</topology>
    </subcellularLocation>
</comment>
<evidence type="ECO:0000259" key="13">
    <source>
        <dbReference type="PROSITE" id="PS51201"/>
    </source>
</evidence>
<feature type="transmembrane region" description="Helical" evidence="12">
    <location>
        <begin position="236"/>
        <end position="256"/>
    </location>
</feature>
<evidence type="ECO:0000256" key="7">
    <source>
        <dbReference type="ARBA" id="ARBA00022989"/>
    </source>
</evidence>
<dbReference type="InterPro" id="IPR003148">
    <property type="entry name" value="RCK_N"/>
</dbReference>
<keyword evidence="7 12" id="KW-1133">Transmembrane helix</keyword>
<keyword evidence="15" id="KW-1185">Reference proteome</keyword>
<keyword evidence="4 12" id="KW-0812">Transmembrane</keyword>
<evidence type="ECO:0000256" key="2">
    <source>
        <dbReference type="ARBA" id="ARBA00022448"/>
    </source>
</evidence>
<evidence type="ECO:0000256" key="1">
    <source>
        <dbReference type="ARBA" id="ARBA00004141"/>
    </source>
</evidence>
<keyword evidence="8" id="KW-0406">Ion transport</keyword>
<protein>
    <submittedName>
        <fullName evidence="14">3694_t:CDS:1</fullName>
    </submittedName>
</protein>
<dbReference type="InterPro" id="IPR047871">
    <property type="entry name" value="K_chnl_Slo-like"/>
</dbReference>
<gene>
    <name evidence="14" type="ORF">POCULU_LOCUS3595</name>
</gene>
<evidence type="ECO:0000256" key="11">
    <source>
        <dbReference type="SAM" id="MobiDB-lite"/>
    </source>
</evidence>
<evidence type="ECO:0000313" key="15">
    <source>
        <dbReference type="Proteomes" id="UP000789572"/>
    </source>
</evidence>
<dbReference type="OrthoDB" id="297496at2759"/>
<keyword evidence="5" id="KW-0631">Potassium channel</keyword>
<proteinExistence type="predicted"/>
<evidence type="ECO:0000256" key="5">
    <source>
        <dbReference type="ARBA" id="ARBA00022826"/>
    </source>
</evidence>
<feature type="compositionally biased region" description="Polar residues" evidence="11">
    <location>
        <begin position="1"/>
        <end position="14"/>
    </location>
</feature>
<dbReference type="SUPFAM" id="SSF81324">
    <property type="entry name" value="Voltage-gated potassium channels"/>
    <property type="match status" value="1"/>
</dbReference>
<dbReference type="Gene3D" id="3.40.50.720">
    <property type="entry name" value="NAD(P)-binding Rossmann-like Domain"/>
    <property type="match status" value="2"/>
</dbReference>
<keyword evidence="10" id="KW-0407">Ion channel</keyword>
<dbReference type="Pfam" id="PF03493">
    <property type="entry name" value="BK_channel_a"/>
    <property type="match status" value="1"/>
</dbReference>
<reference evidence="14" key="1">
    <citation type="submission" date="2021-06" db="EMBL/GenBank/DDBJ databases">
        <authorList>
            <person name="Kallberg Y."/>
            <person name="Tangrot J."/>
            <person name="Rosling A."/>
        </authorList>
    </citation>
    <scope>NUCLEOTIDE SEQUENCE</scope>
    <source>
        <strain evidence="14">IA702</strain>
    </source>
</reference>
<dbReference type="SUPFAM" id="SSF51735">
    <property type="entry name" value="NAD(P)-binding Rossmann-fold domains"/>
    <property type="match status" value="1"/>
</dbReference>
<dbReference type="PROSITE" id="PS51201">
    <property type="entry name" value="RCK_N"/>
    <property type="match status" value="1"/>
</dbReference>
<feature type="transmembrane region" description="Helical" evidence="12">
    <location>
        <begin position="268"/>
        <end position="288"/>
    </location>
</feature>
<feature type="transmembrane region" description="Helical" evidence="12">
    <location>
        <begin position="308"/>
        <end position="326"/>
    </location>
</feature>
<feature type="region of interest" description="Disordered" evidence="11">
    <location>
        <begin position="1"/>
        <end position="20"/>
    </location>
</feature>
<dbReference type="PANTHER" id="PTHR10027">
    <property type="entry name" value="CALCIUM-ACTIVATED POTASSIUM CHANNEL ALPHA CHAIN"/>
    <property type="match status" value="1"/>
</dbReference>
<sequence>MFRTTNNLRYNNSPIDEERPLLGRNNGLQPNICHNFPESTNAVQSRRHKYIFRQARSLSSASRYSSLGRRKRSKRDSLSQTLSIPMATASVNEDAWLKRLKAFVDRQAQKPSLRQQLAYKCDTTRAGRIWEIIDASITLLFVMLYVWNTGYVGAKPGEKMLPQFLLILDVVLAATILILFIPRVWLAPDRIIYLLGCYSLSTFASVLPVMVNHIIIHFDSETRETYMAAEPTVIFYPIRFLRLHLAISICVAPVKSSVIKVSVIARKCLKVGSTILVTLLIATALVHFVTWTQHTSDAAARNLSFYDAFFFTVVASTVGTGASIVPDSTFTRFVILYVMVAGAIFIPTHFAELLRLIAQKSKYEHSFKGERNQDHVIVAGTFDAINLFEFLREFFCEDHGLAKMQTRVIIMNPNEPSEEIAMLLEDPVFVNRVQYVKGSATTTRSLEKVRAKCASGVFLLSSKFTVSDDAEDAEQMMRALSMKKYNPELKLYVQMHLPENVPHFDFLAKDVVCIDEFNLGLMAQSLIVPGLASMVTLLTTSITETTSRTLRRKAEKKTDLEWAIEYIEGATQEIYAVTFPESLHGLTFLECSEIIYLYLGTVLFSIGVHKRHGAEGWTIGRSPLQIYLNPQDYIIAGGEIGFVVSSNSEITDRIMDFGKRFCRKDQFSNYGSNCITVDRLPKDLSCKDKNMARTTSKVTHDNSSDPAGLSKPLNKRLKIITSQSATNVNGDAERVPPSPLPVNPPTRAEISQLNIRKAAESLNRSNFSELDVENHILICDCSPKFPGNLEIFLNIIRQKKENIPVVILSLVEPALNERKLLETFGCIHFVKGSPMKRTDLYRANVHSAQRCLVLSDSQRYHPSIRGTADASTLLAMVNIESMMRDDCFVVVECVDRNTFKMVGNGDTVRIGEEYVQALMCPSFVSGRVYTPYYLDTILCQWHILDILKQLIFSNEFERKDSNVTATNRHTSRIAPSKLAFLRIPARYQDCLYEIFYGQLVREHKTIPLGLYRYVQQREGPFWYVFINPSKSTILHEHDRVYVIVGKESKFDDWELFEDDGMADMSQKG</sequence>
<dbReference type="AlphaFoldDB" id="A0A9N9A8P6"/>
<feature type="transmembrane region" description="Helical" evidence="12">
    <location>
        <begin position="192"/>
        <end position="216"/>
    </location>
</feature>